<name>A0A699RPB5_TANCI</name>
<keyword evidence="1" id="KW-0695">RNA-directed DNA polymerase</keyword>
<dbReference type="PANTHER" id="PTHR46148:SF59">
    <property type="entry name" value="NUCLEOTIDYLTRANSFERASE, RIBONUCLEASE H"/>
    <property type="match status" value="1"/>
</dbReference>
<proteinExistence type="predicted"/>
<dbReference type="PANTHER" id="PTHR46148">
    <property type="entry name" value="CHROMO DOMAIN-CONTAINING PROTEIN"/>
    <property type="match status" value="1"/>
</dbReference>
<protein>
    <submittedName>
        <fullName evidence="1">Putative reverse transcriptase domain, ribonuclease H-like domain protein</fullName>
    </submittedName>
</protein>
<evidence type="ECO:0000313" key="1">
    <source>
        <dbReference type="EMBL" id="GFC88340.1"/>
    </source>
</evidence>
<comment type="caution">
    <text evidence="1">The sequence shown here is derived from an EMBL/GenBank/DDBJ whole genome shotgun (WGS) entry which is preliminary data.</text>
</comment>
<feature type="non-terminal residue" evidence="1">
    <location>
        <position position="1"/>
    </location>
</feature>
<dbReference type="GO" id="GO:0003964">
    <property type="term" value="F:RNA-directed DNA polymerase activity"/>
    <property type="evidence" value="ECO:0007669"/>
    <property type="project" value="UniProtKB-KW"/>
</dbReference>
<organism evidence="1">
    <name type="scientific">Tanacetum cinerariifolium</name>
    <name type="common">Dalmatian daisy</name>
    <name type="synonym">Chrysanthemum cinerariifolium</name>
    <dbReference type="NCBI Taxonomy" id="118510"/>
    <lineage>
        <taxon>Eukaryota</taxon>
        <taxon>Viridiplantae</taxon>
        <taxon>Streptophyta</taxon>
        <taxon>Embryophyta</taxon>
        <taxon>Tracheophyta</taxon>
        <taxon>Spermatophyta</taxon>
        <taxon>Magnoliopsida</taxon>
        <taxon>eudicotyledons</taxon>
        <taxon>Gunneridae</taxon>
        <taxon>Pentapetalae</taxon>
        <taxon>asterids</taxon>
        <taxon>campanulids</taxon>
        <taxon>Asterales</taxon>
        <taxon>Asteraceae</taxon>
        <taxon>Asteroideae</taxon>
        <taxon>Anthemideae</taxon>
        <taxon>Anthemidinae</taxon>
        <taxon>Tanacetum</taxon>
    </lineage>
</organism>
<keyword evidence="1" id="KW-0808">Transferase</keyword>
<sequence>QLTGLKLIQETTEKIVLIKQRIQAAQDRQKSYADLKRKPMEFEVGDRVMLKVSPWKGVVRIVMPLEGIHVDDRLQFVEEPVEIMEREIKILKRSRIPLVKVRWNSRRGPEFTWECEDSFRKKYPHLFTNRVMSSTARS</sequence>
<dbReference type="EMBL" id="BKCJ011115030">
    <property type="protein sequence ID" value="GFC88340.1"/>
    <property type="molecule type" value="Genomic_DNA"/>
</dbReference>
<gene>
    <name evidence="1" type="ORF">Tci_860310</name>
</gene>
<reference evidence="1" key="1">
    <citation type="journal article" date="2019" name="Sci. Rep.">
        <title>Draft genome of Tanacetum cinerariifolium, the natural source of mosquito coil.</title>
        <authorList>
            <person name="Yamashiro T."/>
            <person name="Shiraishi A."/>
            <person name="Satake H."/>
            <person name="Nakayama K."/>
        </authorList>
    </citation>
    <scope>NUCLEOTIDE SEQUENCE</scope>
</reference>
<dbReference type="AlphaFoldDB" id="A0A699RPB5"/>
<keyword evidence="1" id="KW-0548">Nucleotidyltransferase</keyword>
<accession>A0A699RPB5</accession>